<protein>
    <recommendedName>
        <fullName evidence="2">Antitoxin</fullName>
    </recommendedName>
</protein>
<keyword evidence="4" id="KW-1185">Reference proteome</keyword>
<evidence type="ECO:0000256" key="1">
    <source>
        <dbReference type="ARBA" id="ARBA00009981"/>
    </source>
</evidence>
<organism evidence="3 4">
    <name type="scientific">Oleiphilus messinensis</name>
    <dbReference type="NCBI Taxonomy" id="141451"/>
    <lineage>
        <taxon>Bacteria</taxon>
        <taxon>Pseudomonadati</taxon>
        <taxon>Pseudomonadota</taxon>
        <taxon>Gammaproteobacteria</taxon>
        <taxon>Oceanospirillales</taxon>
        <taxon>Oleiphilaceae</taxon>
        <taxon>Oleiphilus</taxon>
    </lineage>
</organism>
<evidence type="ECO:0000313" key="3">
    <source>
        <dbReference type="EMBL" id="ARU57991.1"/>
    </source>
</evidence>
<reference evidence="3 4" key="1">
    <citation type="submission" date="2017-05" db="EMBL/GenBank/DDBJ databases">
        <title>Genomic insights into alkan degradation activity of Oleiphilus messinensis.</title>
        <authorList>
            <person name="Kozyavkin S.A."/>
            <person name="Slesarev A.I."/>
            <person name="Golyshin P.N."/>
            <person name="Korzhenkov A."/>
            <person name="Golyshina O.N."/>
            <person name="Toshchakov S.V."/>
        </authorList>
    </citation>
    <scope>NUCLEOTIDE SEQUENCE [LARGE SCALE GENOMIC DNA]</scope>
    <source>
        <strain evidence="3 4">ME102</strain>
    </source>
</reference>
<sequence>MQTINISEFRANLLKYLEIANSGEQISVTSNGKLLATITPPENKREQAKKQLDTLATNAKIHDITSPIDADWDALT</sequence>
<name>A0A1Y0IBY5_9GAMM</name>
<dbReference type="OrthoDB" id="9800503at2"/>
<gene>
    <name evidence="3" type="ORF">OLMES_3972</name>
</gene>
<dbReference type="InterPro" id="IPR006442">
    <property type="entry name" value="Antitoxin_Phd/YefM"/>
</dbReference>
<evidence type="ECO:0000256" key="2">
    <source>
        <dbReference type="RuleBase" id="RU362080"/>
    </source>
</evidence>
<dbReference type="Gene3D" id="3.40.1620.10">
    <property type="entry name" value="YefM-like domain"/>
    <property type="match status" value="1"/>
</dbReference>
<dbReference type="NCBIfam" id="TIGR01552">
    <property type="entry name" value="phd_fam"/>
    <property type="match status" value="1"/>
</dbReference>
<evidence type="ECO:0000313" key="4">
    <source>
        <dbReference type="Proteomes" id="UP000196027"/>
    </source>
</evidence>
<dbReference type="KEGG" id="ome:OLMES_3972"/>
<dbReference type="EMBL" id="CP021425">
    <property type="protein sequence ID" value="ARU57991.1"/>
    <property type="molecule type" value="Genomic_DNA"/>
</dbReference>
<dbReference type="Proteomes" id="UP000196027">
    <property type="component" value="Chromosome"/>
</dbReference>
<dbReference type="Pfam" id="PF02604">
    <property type="entry name" value="PhdYeFM_antitox"/>
    <property type="match status" value="1"/>
</dbReference>
<dbReference type="InterPro" id="IPR036165">
    <property type="entry name" value="YefM-like_sf"/>
</dbReference>
<accession>A0A1Y0IBY5</accession>
<dbReference type="AlphaFoldDB" id="A0A1Y0IBY5"/>
<dbReference type="SUPFAM" id="SSF143120">
    <property type="entry name" value="YefM-like"/>
    <property type="match status" value="1"/>
</dbReference>
<comment type="function">
    <text evidence="2">Antitoxin component of a type II toxin-antitoxin (TA) system.</text>
</comment>
<proteinExistence type="inferred from homology"/>
<comment type="similarity">
    <text evidence="1 2">Belongs to the phD/YefM antitoxin family.</text>
</comment>